<dbReference type="PROSITE" id="PS51257">
    <property type="entry name" value="PROKAR_LIPOPROTEIN"/>
    <property type="match status" value="1"/>
</dbReference>
<dbReference type="InterPro" id="IPR023753">
    <property type="entry name" value="FAD/NAD-binding_dom"/>
</dbReference>
<evidence type="ECO:0000259" key="4">
    <source>
        <dbReference type="Pfam" id="PF09242"/>
    </source>
</evidence>
<dbReference type="Gene3D" id="3.50.50.60">
    <property type="entry name" value="FAD/NAD(P)-binding domain"/>
    <property type="match status" value="2"/>
</dbReference>
<dbReference type="SUPFAM" id="SSF55424">
    <property type="entry name" value="FAD/NAD-linked reductases, dimerisation (C-terminal) domain"/>
    <property type="match status" value="1"/>
</dbReference>
<comment type="caution">
    <text evidence="6">The sequence shown here is derived from an EMBL/GenBank/DDBJ whole genome shotgun (WGS) entry which is preliminary data.</text>
</comment>
<protein>
    <submittedName>
        <fullName evidence="6">Flavocytochrome c sulfide dehydrogenase flavin-binding protein</fullName>
    </submittedName>
</protein>
<evidence type="ECO:0000259" key="3">
    <source>
        <dbReference type="Pfam" id="PF07992"/>
    </source>
</evidence>
<feature type="domain" description="Sulfide dehydrogenase [flavocytochrome c] flavoprotein chain central" evidence="5">
    <location>
        <begin position="167"/>
        <end position="287"/>
    </location>
</feature>
<dbReference type="InterPro" id="IPR049386">
    <property type="entry name" value="FCSD_central"/>
</dbReference>
<dbReference type="InterPro" id="IPR006311">
    <property type="entry name" value="TAT_signal"/>
</dbReference>
<dbReference type="PANTHER" id="PTHR43755:SF1">
    <property type="entry name" value="FAD-DEPENDENT PYRIDINE NUCLEOTIDE-DISULPHIDE OXIDOREDUCTASE"/>
    <property type="match status" value="1"/>
</dbReference>
<feature type="domain" description="Flavocytochrome c sulphide dehydrogenase flavin-binding" evidence="4">
    <location>
        <begin position="362"/>
        <end position="431"/>
    </location>
</feature>
<dbReference type="GO" id="GO:0050660">
    <property type="term" value="F:flavin adenine dinucleotide binding"/>
    <property type="evidence" value="ECO:0007669"/>
    <property type="project" value="InterPro"/>
</dbReference>
<dbReference type="Pfam" id="PF09242">
    <property type="entry name" value="FCSD-flav_bind"/>
    <property type="match status" value="1"/>
</dbReference>
<accession>A0A177MIE9</accession>
<keyword evidence="1" id="KW-0285">Flavoprotein</keyword>
<dbReference type="PANTHER" id="PTHR43755">
    <property type="match status" value="1"/>
</dbReference>
<evidence type="ECO:0000256" key="1">
    <source>
        <dbReference type="ARBA" id="ARBA00022630"/>
    </source>
</evidence>
<dbReference type="GO" id="GO:0016491">
    <property type="term" value="F:oxidoreductase activity"/>
    <property type="evidence" value="ECO:0007669"/>
    <property type="project" value="InterPro"/>
</dbReference>
<dbReference type="InterPro" id="IPR052541">
    <property type="entry name" value="SQRD"/>
</dbReference>
<feature type="domain" description="FAD/NAD(P)-binding" evidence="3">
    <location>
        <begin position="36"/>
        <end position="140"/>
    </location>
</feature>
<organism evidence="6 7">
    <name type="scientific">Methylomonas methanica</name>
    <dbReference type="NCBI Taxonomy" id="421"/>
    <lineage>
        <taxon>Bacteria</taxon>
        <taxon>Pseudomonadati</taxon>
        <taxon>Pseudomonadota</taxon>
        <taxon>Gammaproteobacteria</taxon>
        <taxon>Methylococcales</taxon>
        <taxon>Methylococcaceae</taxon>
        <taxon>Methylomonas</taxon>
    </lineage>
</organism>
<dbReference type="Pfam" id="PF07992">
    <property type="entry name" value="Pyr_redox_2"/>
    <property type="match status" value="1"/>
</dbReference>
<dbReference type="RefSeq" id="WP_064036588.1">
    <property type="nucleotide sequence ID" value="NZ_LUUH01000049.1"/>
</dbReference>
<sequence length="432" mass="46525">MAGLSRRRFLQGVAGFGAGVLSGCAGLPLRSGAKAHVVVVGGGFGGAAAAKYLRLLDANIQVTLIEPKAKYITCPGSNWLFAGLTSLDQLTVDYQALQYRYGVKLLVDRVSSLDAAQRRLRLAGGQNIIYDRLIMSPGIDFRWDAIAGYDQATTEQFPHAWQAGLQTLLLARQLQAMPDGGVVLIAVPADPYRCPPGPYERVSMMAYWLKQHKPRSKILILDAKRSFSKQALFEAGWTKHYGYGTANSLIEWHSLADNPLLELNKQSRVLTSEFGDQFSGDVLNIIPPQTAAQIALQHGLTDSTAWCPVRPLTGQSLFDDFIHVIGDAAHYAPIPKSAFAANSEAKACALAVTSLINQTPIPEAHWLNTCYSLIAPEHGISVAGVYKLDAANAIAPVKGSGGVSARTNGEEAALEADYTRAVYRSLIADTFG</sequence>
<evidence type="ECO:0000313" key="7">
    <source>
        <dbReference type="Proteomes" id="UP000077763"/>
    </source>
</evidence>
<proteinExistence type="predicted"/>
<dbReference type="InterPro" id="IPR015323">
    <property type="entry name" value="FlavoCytC_S_DH_flav-bd"/>
</dbReference>
<dbReference type="AlphaFoldDB" id="A0A177MIE9"/>
<dbReference type="InterPro" id="IPR036188">
    <property type="entry name" value="FAD/NAD-bd_sf"/>
</dbReference>
<dbReference type="EMBL" id="LUUH01000049">
    <property type="protein sequence ID" value="OAI04599.1"/>
    <property type="molecule type" value="Genomic_DNA"/>
</dbReference>
<name>A0A177MIE9_METMH</name>
<dbReference type="Gene3D" id="3.90.760.10">
    <property type="entry name" value="Flavocytochrome c sulphide dehydrogenase, flavin-binding domain"/>
    <property type="match status" value="1"/>
</dbReference>
<dbReference type="SUPFAM" id="SSF51905">
    <property type="entry name" value="FAD/NAD(P)-binding domain"/>
    <property type="match status" value="2"/>
</dbReference>
<keyword evidence="2" id="KW-0274">FAD</keyword>
<gene>
    <name evidence="6" type="ORF">A1353_12660</name>
</gene>
<evidence type="ECO:0000259" key="5">
    <source>
        <dbReference type="Pfam" id="PF21706"/>
    </source>
</evidence>
<reference evidence="6 7" key="1">
    <citation type="submission" date="2016-03" db="EMBL/GenBank/DDBJ databases">
        <authorList>
            <person name="Ploux O."/>
        </authorList>
    </citation>
    <scope>NUCLEOTIDE SEQUENCE [LARGE SCALE GENOMIC DNA]</scope>
    <source>
        <strain evidence="6 7">R-45371</strain>
    </source>
</reference>
<dbReference type="Proteomes" id="UP000077763">
    <property type="component" value="Unassembled WGS sequence"/>
</dbReference>
<dbReference type="InterPro" id="IPR037092">
    <property type="entry name" value="FlavoCytC_S_DH_flav-bd_sf"/>
</dbReference>
<dbReference type="InterPro" id="IPR016156">
    <property type="entry name" value="FAD/NAD-linked_Rdtase_dimer_sf"/>
</dbReference>
<evidence type="ECO:0000256" key="2">
    <source>
        <dbReference type="ARBA" id="ARBA00022827"/>
    </source>
</evidence>
<dbReference type="Pfam" id="PF21706">
    <property type="entry name" value="FCSD_central"/>
    <property type="match status" value="1"/>
</dbReference>
<evidence type="ECO:0000313" key="6">
    <source>
        <dbReference type="EMBL" id="OAI04599.1"/>
    </source>
</evidence>
<dbReference type="PROSITE" id="PS51318">
    <property type="entry name" value="TAT"/>
    <property type="match status" value="1"/>
</dbReference>